<feature type="region of interest" description="Disordered" evidence="1">
    <location>
        <begin position="143"/>
        <end position="178"/>
    </location>
</feature>
<dbReference type="AlphaFoldDB" id="A0A9W7VZT0"/>
<reference evidence="2 3" key="1">
    <citation type="journal article" date="2018" name="IMA Fungus">
        <title>IMA Genome-F 10: Nine draft genome sequences of Claviceps purpurea s.lat., including C. arundinis, C. humidiphila, and C. cf. spartinae, pseudomolecules for the pitch canker pathogen Fusarium circinatum, draft genome of Davidsoniella eucalypti, Grosmannia galeiformis, Quambalaria eucalypti, and Teratosphaeria destructans.</title>
        <authorList>
            <person name="Wingfield B.D."/>
            <person name="Liu M."/>
            <person name="Nguyen H.D."/>
            <person name="Lane F.A."/>
            <person name="Morgan S.W."/>
            <person name="De Vos L."/>
            <person name="Wilken P.M."/>
            <person name="Duong T.A."/>
            <person name="Aylward J."/>
            <person name="Coetzee M.P."/>
            <person name="Dadej K."/>
            <person name="De Beer Z.W."/>
            <person name="Findlay W."/>
            <person name="Havenga M."/>
            <person name="Kolarik M."/>
            <person name="Menzies J.G."/>
            <person name="Naidoo K."/>
            <person name="Pochopski O."/>
            <person name="Shoukouhi P."/>
            <person name="Santana Q.C."/>
            <person name="Seifert K.A."/>
            <person name="Soal N."/>
            <person name="Steenkamp E.T."/>
            <person name="Tatham C.T."/>
            <person name="van der Nest M.A."/>
            <person name="Wingfield M.J."/>
        </authorList>
    </citation>
    <scope>NUCLEOTIDE SEQUENCE [LARGE SCALE GENOMIC DNA]</scope>
    <source>
        <strain evidence="2">CMW44962</strain>
    </source>
</reference>
<accession>A0A9W7VZT0</accession>
<feature type="compositionally biased region" description="Polar residues" evidence="1">
    <location>
        <begin position="54"/>
        <end position="71"/>
    </location>
</feature>
<comment type="caution">
    <text evidence="2">The sequence shown here is derived from an EMBL/GenBank/DDBJ whole genome shotgun (WGS) entry which is preliminary data.</text>
</comment>
<evidence type="ECO:0000313" key="3">
    <source>
        <dbReference type="Proteomes" id="UP001138500"/>
    </source>
</evidence>
<dbReference type="EMBL" id="RIBY02002178">
    <property type="protein sequence ID" value="KAH9823692.1"/>
    <property type="molecule type" value="Genomic_DNA"/>
</dbReference>
<gene>
    <name evidence="2" type="ORF">Tdes44962_MAKER04544</name>
</gene>
<evidence type="ECO:0000256" key="1">
    <source>
        <dbReference type="SAM" id="MobiDB-lite"/>
    </source>
</evidence>
<feature type="compositionally biased region" description="Polar residues" evidence="1">
    <location>
        <begin position="1"/>
        <end position="22"/>
    </location>
</feature>
<name>A0A9W7VZT0_9PEZI</name>
<sequence>MSNSSVYSSSTGAPSLHPSQSDMTKDPKPSILVPGSTTGPPHVSRKPILPAPATCQTTSSGAANSDLQLKSSAEVDTGQIQAPASPGPGGIASCAVPAGNGSTVWTAHKPQPPWGFGAADPTSKPSYSSTGVIYQDPGVCSQMGGTFPAQQGPAGAPSTLSQTDVGLPPGVNPDGGPHIRRHVLEALNHPALRGLDIVERRRRSQ</sequence>
<reference evidence="2 3" key="2">
    <citation type="journal article" date="2021" name="Curr. Genet.">
        <title>Genetic response to nitrogen starvation in the aggressive Eucalyptus foliar pathogen Teratosphaeria destructans.</title>
        <authorList>
            <person name="Havenga M."/>
            <person name="Wingfield B.D."/>
            <person name="Wingfield M.J."/>
            <person name="Dreyer L.L."/>
            <person name="Roets F."/>
            <person name="Aylward J."/>
        </authorList>
    </citation>
    <scope>NUCLEOTIDE SEQUENCE [LARGE SCALE GENOMIC DNA]</scope>
    <source>
        <strain evidence="2">CMW44962</strain>
    </source>
</reference>
<feature type="region of interest" description="Disordered" evidence="1">
    <location>
        <begin position="1"/>
        <end position="130"/>
    </location>
</feature>
<protein>
    <submittedName>
        <fullName evidence="2">Uncharacterized protein</fullName>
    </submittedName>
</protein>
<dbReference type="Proteomes" id="UP001138500">
    <property type="component" value="Unassembled WGS sequence"/>
</dbReference>
<keyword evidence="3" id="KW-1185">Reference proteome</keyword>
<evidence type="ECO:0000313" key="2">
    <source>
        <dbReference type="EMBL" id="KAH9823692.1"/>
    </source>
</evidence>
<proteinExistence type="predicted"/>
<organism evidence="2 3">
    <name type="scientific">Teratosphaeria destructans</name>
    <dbReference type="NCBI Taxonomy" id="418781"/>
    <lineage>
        <taxon>Eukaryota</taxon>
        <taxon>Fungi</taxon>
        <taxon>Dikarya</taxon>
        <taxon>Ascomycota</taxon>
        <taxon>Pezizomycotina</taxon>
        <taxon>Dothideomycetes</taxon>
        <taxon>Dothideomycetidae</taxon>
        <taxon>Mycosphaerellales</taxon>
        <taxon>Teratosphaeriaceae</taxon>
        <taxon>Teratosphaeria</taxon>
    </lineage>
</organism>
<dbReference type="OrthoDB" id="10438584at2759"/>